<protein>
    <submittedName>
        <fullName evidence="2">Uncharacterized protein</fullName>
    </submittedName>
</protein>
<gene>
    <name evidence="2" type="ORF">HETSPECPRED_002196</name>
</gene>
<feature type="signal peptide" evidence="1">
    <location>
        <begin position="1"/>
        <end position="23"/>
    </location>
</feature>
<feature type="chain" id="PRO_5034323083" evidence="1">
    <location>
        <begin position="24"/>
        <end position="149"/>
    </location>
</feature>
<evidence type="ECO:0000313" key="2">
    <source>
        <dbReference type="EMBL" id="CAF9940193.1"/>
    </source>
</evidence>
<keyword evidence="1" id="KW-0732">Signal</keyword>
<evidence type="ECO:0000256" key="1">
    <source>
        <dbReference type="SAM" id="SignalP"/>
    </source>
</evidence>
<dbReference type="EMBL" id="CAJPDS010000147">
    <property type="protein sequence ID" value="CAF9940193.1"/>
    <property type="molecule type" value="Genomic_DNA"/>
</dbReference>
<dbReference type="OrthoDB" id="10662021at2759"/>
<dbReference type="AlphaFoldDB" id="A0A8H3J461"/>
<keyword evidence="3" id="KW-1185">Reference proteome</keyword>
<proteinExistence type="predicted"/>
<dbReference type="Proteomes" id="UP000664521">
    <property type="component" value="Unassembled WGS sequence"/>
</dbReference>
<comment type="caution">
    <text evidence="2">The sequence shown here is derived from an EMBL/GenBank/DDBJ whole genome shotgun (WGS) entry which is preliminary data.</text>
</comment>
<organism evidence="2 3">
    <name type="scientific">Heterodermia speciosa</name>
    <dbReference type="NCBI Taxonomy" id="116794"/>
    <lineage>
        <taxon>Eukaryota</taxon>
        <taxon>Fungi</taxon>
        <taxon>Dikarya</taxon>
        <taxon>Ascomycota</taxon>
        <taxon>Pezizomycotina</taxon>
        <taxon>Lecanoromycetes</taxon>
        <taxon>OSLEUM clade</taxon>
        <taxon>Lecanoromycetidae</taxon>
        <taxon>Caliciales</taxon>
        <taxon>Physciaceae</taxon>
        <taxon>Heterodermia</taxon>
    </lineage>
</organism>
<evidence type="ECO:0000313" key="3">
    <source>
        <dbReference type="Proteomes" id="UP000664521"/>
    </source>
</evidence>
<sequence>MHLSRLQIYAICSLSLVQLLALALHLDGSTFEDFDVPGTDLTLHMQRFPKLLGLQDAYMTIIETLSISAIRINQGDTPSFVSTYKWVHGSVLLFIEAQEYGRHLTWFRLVQIMQGLASFCERRGFWAAIIDVMENESQQIGRVSFWTST</sequence>
<accession>A0A8H3J461</accession>
<reference evidence="2" key="1">
    <citation type="submission" date="2021-03" db="EMBL/GenBank/DDBJ databases">
        <authorList>
            <person name="Tagirdzhanova G."/>
        </authorList>
    </citation>
    <scope>NUCLEOTIDE SEQUENCE</scope>
</reference>
<name>A0A8H3J461_9LECA</name>